<proteinExistence type="predicted"/>
<dbReference type="SMART" id="SM00530">
    <property type="entry name" value="HTH_XRE"/>
    <property type="match status" value="1"/>
</dbReference>
<accession>A0A840N4V6</accession>
<dbReference type="CDD" id="cd00093">
    <property type="entry name" value="HTH_XRE"/>
    <property type="match status" value="1"/>
</dbReference>
<keyword evidence="1" id="KW-0238">DNA-binding</keyword>
<protein>
    <submittedName>
        <fullName evidence="4">Transcriptional regulator with XRE-family HTH domain</fullName>
    </submittedName>
</protein>
<dbReference type="Pfam" id="PF01381">
    <property type="entry name" value="HTH_3"/>
    <property type="match status" value="1"/>
</dbReference>
<feature type="domain" description="HTH cro/C1-type" evidence="3">
    <location>
        <begin position="17"/>
        <end position="71"/>
    </location>
</feature>
<sequence length="76" mass="8538">MRKAGDDIVKDTFGRKVRELRLSLSMSQADLADRTETRQAFISEIERGEANPTLDSILRIATALGVEVVELFDSRQ</sequence>
<dbReference type="PANTHER" id="PTHR46797">
    <property type="entry name" value="HTH-TYPE TRANSCRIPTIONAL REGULATOR"/>
    <property type="match status" value="1"/>
</dbReference>
<evidence type="ECO:0000259" key="3">
    <source>
        <dbReference type="PROSITE" id="PS50943"/>
    </source>
</evidence>
<dbReference type="InterPro" id="IPR050807">
    <property type="entry name" value="TransReg_Diox_bact_type"/>
</dbReference>
<dbReference type="InterPro" id="IPR001387">
    <property type="entry name" value="Cro/C1-type_HTH"/>
</dbReference>
<dbReference type="PROSITE" id="PS50883">
    <property type="entry name" value="EAL"/>
    <property type="match status" value="1"/>
</dbReference>
<dbReference type="PANTHER" id="PTHR46797:SF1">
    <property type="entry name" value="METHYLPHOSPHONATE SYNTHASE"/>
    <property type="match status" value="1"/>
</dbReference>
<dbReference type="InterPro" id="IPR010982">
    <property type="entry name" value="Lambda_DNA-bd_dom_sf"/>
</dbReference>
<dbReference type="InterPro" id="IPR001633">
    <property type="entry name" value="EAL_dom"/>
</dbReference>
<dbReference type="GO" id="GO:0005829">
    <property type="term" value="C:cytosol"/>
    <property type="evidence" value="ECO:0007669"/>
    <property type="project" value="TreeGrafter"/>
</dbReference>
<name>A0A840N4V6_9BRAD</name>
<dbReference type="AlphaFoldDB" id="A0A840N4V6"/>
<evidence type="ECO:0000313" key="4">
    <source>
        <dbReference type="EMBL" id="MBB5053932.1"/>
    </source>
</evidence>
<dbReference type="GO" id="GO:0003700">
    <property type="term" value="F:DNA-binding transcription factor activity"/>
    <property type="evidence" value="ECO:0007669"/>
    <property type="project" value="TreeGrafter"/>
</dbReference>
<reference evidence="4 5" key="1">
    <citation type="submission" date="2020-08" db="EMBL/GenBank/DDBJ databases">
        <title>Genomic Encyclopedia of Type Strains, Phase IV (KMG-IV): sequencing the most valuable type-strain genomes for metagenomic binning, comparative biology and taxonomic classification.</title>
        <authorList>
            <person name="Goeker M."/>
        </authorList>
    </citation>
    <scope>NUCLEOTIDE SEQUENCE [LARGE SCALE GENOMIC DNA]</scope>
    <source>
        <strain evidence="4 5">DSM 17498</strain>
    </source>
</reference>
<evidence type="ECO:0000313" key="5">
    <source>
        <dbReference type="Proteomes" id="UP000521227"/>
    </source>
</evidence>
<dbReference type="EMBL" id="JACHIJ010000005">
    <property type="protein sequence ID" value="MBB5053932.1"/>
    <property type="molecule type" value="Genomic_DNA"/>
</dbReference>
<dbReference type="Proteomes" id="UP000521227">
    <property type="component" value="Unassembled WGS sequence"/>
</dbReference>
<dbReference type="SUPFAM" id="SSF47413">
    <property type="entry name" value="lambda repressor-like DNA-binding domains"/>
    <property type="match status" value="1"/>
</dbReference>
<dbReference type="PROSITE" id="PS50943">
    <property type="entry name" value="HTH_CROC1"/>
    <property type="match status" value="1"/>
</dbReference>
<evidence type="ECO:0000256" key="1">
    <source>
        <dbReference type="ARBA" id="ARBA00023125"/>
    </source>
</evidence>
<evidence type="ECO:0000259" key="2">
    <source>
        <dbReference type="PROSITE" id="PS50883"/>
    </source>
</evidence>
<dbReference type="GO" id="GO:0003677">
    <property type="term" value="F:DNA binding"/>
    <property type="evidence" value="ECO:0007669"/>
    <property type="project" value="UniProtKB-KW"/>
</dbReference>
<dbReference type="Gene3D" id="1.10.260.40">
    <property type="entry name" value="lambda repressor-like DNA-binding domains"/>
    <property type="match status" value="1"/>
</dbReference>
<comment type="caution">
    <text evidence="4">The sequence shown here is derived from an EMBL/GenBank/DDBJ whole genome shotgun (WGS) entry which is preliminary data.</text>
</comment>
<organism evidence="4 5">
    <name type="scientific">Afipia massiliensis</name>
    <dbReference type="NCBI Taxonomy" id="211460"/>
    <lineage>
        <taxon>Bacteria</taxon>
        <taxon>Pseudomonadati</taxon>
        <taxon>Pseudomonadota</taxon>
        <taxon>Alphaproteobacteria</taxon>
        <taxon>Hyphomicrobiales</taxon>
        <taxon>Nitrobacteraceae</taxon>
        <taxon>Afipia</taxon>
    </lineage>
</organism>
<gene>
    <name evidence="4" type="ORF">HNQ36_003932</name>
</gene>
<dbReference type="RefSeq" id="WP_210312102.1">
    <property type="nucleotide sequence ID" value="NZ_JACHIJ010000005.1"/>
</dbReference>
<feature type="domain" description="EAL" evidence="2">
    <location>
        <begin position="1"/>
        <end position="76"/>
    </location>
</feature>